<gene>
    <name evidence="1" type="ORF">C5Y98_18370</name>
</gene>
<dbReference type="AlphaFoldDB" id="A0A2S8FLN6"/>
<dbReference type="EMBL" id="PUIB01000018">
    <property type="protein sequence ID" value="PQO33098.1"/>
    <property type="molecule type" value="Genomic_DNA"/>
</dbReference>
<name>A0A2S8FLN6_9BACT</name>
<comment type="caution">
    <text evidence="1">The sequence shown here is derived from an EMBL/GenBank/DDBJ whole genome shotgun (WGS) entry which is preliminary data.</text>
</comment>
<proteinExistence type="predicted"/>
<protein>
    <submittedName>
        <fullName evidence="1">Uncharacterized protein</fullName>
    </submittedName>
</protein>
<organism evidence="1 2">
    <name type="scientific">Blastopirellula marina</name>
    <dbReference type="NCBI Taxonomy" id="124"/>
    <lineage>
        <taxon>Bacteria</taxon>
        <taxon>Pseudomonadati</taxon>
        <taxon>Planctomycetota</taxon>
        <taxon>Planctomycetia</taxon>
        <taxon>Pirellulales</taxon>
        <taxon>Pirellulaceae</taxon>
        <taxon>Blastopirellula</taxon>
    </lineage>
</organism>
<reference evidence="1 2" key="1">
    <citation type="submission" date="2018-02" db="EMBL/GenBank/DDBJ databases">
        <title>Comparative genomes isolates from brazilian mangrove.</title>
        <authorList>
            <person name="Araujo J.E."/>
            <person name="Taketani R.G."/>
            <person name="Silva M.C.P."/>
            <person name="Loureco M.V."/>
            <person name="Andreote F.D."/>
        </authorList>
    </citation>
    <scope>NUCLEOTIDE SEQUENCE [LARGE SCALE GENOMIC DNA]</scope>
    <source>
        <strain evidence="1 2">NAP PRIS-MGV</strain>
    </source>
</reference>
<accession>A0A2S8FLN6</accession>
<sequence>MKASSRFLLEISRMVRSTSLVGCLAGLLLVGVLSEAASAQGIFIQRGNMAADALSLEHAIKKLAAHDTGMQTLNTALQEMADYSERYTRLAQRQGSYYALQQAFDPMIVRYTNARNLIENASDWKQGNPRKQDWRNVENNFDRVYYDLYGYDLFDPYFGRHPDFAAVPVRPQIPYRVLHPGWDDNRTPPVELPYILTPAQPTPFRVSGQPQQF</sequence>
<evidence type="ECO:0000313" key="2">
    <source>
        <dbReference type="Proteomes" id="UP000239388"/>
    </source>
</evidence>
<evidence type="ECO:0000313" key="1">
    <source>
        <dbReference type="EMBL" id="PQO33098.1"/>
    </source>
</evidence>
<dbReference type="Proteomes" id="UP000239388">
    <property type="component" value="Unassembled WGS sequence"/>
</dbReference>